<dbReference type="Proteomes" id="UP000251993">
    <property type="component" value="Chromosome"/>
</dbReference>
<dbReference type="GO" id="GO:0016853">
    <property type="term" value="F:isomerase activity"/>
    <property type="evidence" value="ECO:0007669"/>
    <property type="project" value="UniProtKB-KW"/>
</dbReference>
<dbReference type="NCBIfam" id="TIGR01409">
    <property type="entry name" value="TAT_signal_seq"/>
    <property type="match status" value="1"/>
</dbReference>
<gene>
    <name evidence="2" type="ORF">DR864_21250</name>
</gene>
<keyword evidence="3" id="KW-1185">Reference proteome</keyword>
<reference evidence="2 3" key="1">
    <citation type="submission" date="2018-07" db="EMBL/GenBank/DDBJ databases">
        <title>Genome sequencing of Runella.</title>
        <authorList>
            <person name="Baek M.-G."/>
            <person name="Yi H."/>
        </authorList>
    </citation>
    <scope>NUCLEOTIDE SEQUENCE [LARGE SCALE GENOMIC DNA]</scope>
    <source>
        <strain evidence="2 3">HYN0085</strain>
    </source>
</reference>
<dbReference type="Pfam" id="PF01261">
    <property type="entry name" value="AP_endonuc_2"/>
    <property type="match status" value="1"/>
</dbReference>
<dbReference type="AlphaFoldDB" id="A0A344TN74"/>
<dbReference type="OrthoDB" id="1114629at2"/>
<dbReference type="PANTHER" id="PTHR12110">
    <property type="entry name" value="HYDROXYPYRUVATE ISOMERASE"/>
    <property type="match status" value="1"/>
</dbReference>
<dbReference type="InterPro" id="IPR006311">
    <property type="entry name" value="TAT_signal"/>
</dbReference>
<dbReference type="PANTHER" id="PTHR12110:SF53">
    <property type="entry name" value="BLR5974 PROTEIN"/>
    <property type="match status" value="1"/>
</dbReference>
<sequence length="311" mass="34245">MNNRRTFIKNLGAAAGMAAFAPELFASEPQKLWFQISLAEWSLHKAILNEKKLTNLDFPVVARKEFGIGIVEYVNQMFKDKAKDTAYLNDLLTRCKDNDVKNHLIMIDGEGGLAETDATVRNKAVDNHKKWVECAKYLGCKTIRVNSFGRGTAEEVAKAAVDGLGKLGEFAAPVGINVIVENHGGYSSDGQWLSNVMKQVNMKNVGTLPDFGNFCIKRSSGGEWGGSCTEEYDRYKGVKELMAFAKGVSAKTNDFDEKGNEAKMDYARLLKIVKDAGFKGIIGIEYEGNVTSEYDGIKATKKLLERVGAMV</sequence>
<dbReference type="InterPro" id="IPR013022">
    <property type="entry name" value="Xyl_isomerase-like_TIM-brl"/>
</dbReference>
<dbReference type="Gene3D" id="3.20.20.150">
    <property type="entry name" value="Divalent-metal-dependent TIM barrel enzymes"/>
    <property type="match status" value="1"/>
</dbReference>
<evidence type="ECO:0000313" key="2">
    <source>
        <dbReference type="EMBL" id="AXE20095.1"/>
    </source>
</evidence>
<dbReference type="InterPro" id="IPR036237">
    <property type="entry name" value="Xyl_isomerase-like_sf"/>
</dbReference>
<proteinExistence type="predicted"/>
<dbReference type="KEGG" id="run:DR864_21250"/>
<feature type="domain" description="Xylose isomerase-like TIM barrel" evidence="1">
    <location>
        <begin position="64"/>
        <end position="292"/>
    </location>
</feature>
<dbReference type="SUPFAM" id="SSF51658">
    <property type="entry name" value="Xylose isomerase-like"/>
    <property type="match status" value="1"/>
</dbReference>
<dbReference type="InterPro" id="IPR019546">
    <property type="entry name" value="TAT_signal_bac_arc"/>
</dbReference>
<accession>A0A344TN74</accession>
<keyword evidence="2" id="KW-0413">Isomerase</keyword>
<evidence type="ECO:0000313" key="3">
    <source>
        <dbReference type="Proteomes" id="UP000251993"/>
    </source>
</evidence>
<dbReference type="RefSeq" id="WP_114068861.1">
    <property type="nucleotide sequence ID" value="NZ_CP030850.1"/>
</dbReference>
<dbReference type="InterPro" id="IPR050312">
    <property type="entry name" value="IolE/XylAMocC-like"/>
</dbReference>
<protein>
    <submittedName>
        <fullName evidence="2">Sugar phosphate isomerase/epimerase</fullName>
    </submittedName>
</protein>
<dbReference type="EMBL" id="CP030850">
    <property type="protein sequence ID" value="AXE20095.1"/>
    <property type="molecule type" value="Genomic_DNA"/>
</dbReference>
<evidence type="ECO:0000259" key="1">
    <source>
        <dbReference type="Pfam" id="PF01261"/>
    </source>
</evidence>
<dbReference type="PROSITE" id="PS51318">
    <property type="entry name" value="TAT"/>
    <property type="match status" value="1"/>
</dbReference>
<name>A0A344TN74_9BACT</name>
<organism evidence="2 3">
    <name type="scientific">Runella rosea</name>
    <dbReference type="NCBI Taxonomy" id="2259595"/>
    <lineage>
        <taxon>Bacteria</taxon>
        <taxon>Pseudomonadati</taxon>
        <taxon>Bacteroidota</taxon>
        <taxon>Cytophagia</taxon>
        <taxon>Cytophagales</taxon>
        <taxon>Spirosomataceae</taxon>
        <taxon>Runella</taxon>
    </lineage>
</organism>